<organism evidence="4 5">
    <name type="scientific">Micromonospora pallida</name>
    <dbReference type="NCBI Taxonomy" id="145854"/>
    <lineage>
        <taxon>Bacteria</taxon>
        <taxon>Bacillati</taxon>
        <taxon>Actinomycetota</taxon>
        <taxon>Actinomycetes</taxon>
        <taxon>Micromonosporales</taxon>
        <taxon>Micromonosporaceae</taxon>
        <taxon>Micromonospora</taxon>
    </lineage>
</organism>
<keyword evidence="3" id="KW-0472">Membrane</keyword>
<dbReference type="RefSeq" id="WP_091645785.1">
    <property type="nucleotide sequence ID" value="NZ_FMHW01000002.1"/>
</dbReference>
<name>A0A1C6SU38_9ACTN</name>
<evidence type="ECO:0000256" key="1">
    <source>
        <dbReference type="SAM" id="Coils"/>
    </source>
</evidence>
<feature type="compositionally biased region" description="Pro residues" evidence="2">
    <location>
        <begin position="1"/>
        <end position="21"/>
    </location>
</feature>
<reference evidence="5" key="1">
    <citation type="submission" date="2016-06" db="EMBL/GenBank/DDBJ databases">
        <authorList>
            <person name="Varghese N."/>
            <person name="Submissions Spin"/>
        </authorList>
    </citation>
    <scope>NUCLEOTIDE SEQUENCE [LARGE SCALE GENOMIC DNA]</scope>
    <source>
        <strain evidence="5">DSM 43817</strain>
    </source>
</reference>
<dbReference type="AlphaFoldDB" id="A0A1C6SU38"/>
<dbReference type="EMBL" id="FMHW01000002">
    <property type="protein sequence ID" value="SCL32978.1"/>
    <property type="molecule type" value="Genomic_DNA"/>
</dbReference>
<feature type="region of interest" description="Disordered" evidence="2">
    <location>
        <begin position="1"/>
        <end position="174"/>
    </location>
</feature>
<proteinExistence type="predicted"/>
<evidence type="ECO:0000313" key="4">
    <source>
        <dbReference type="EMBL" id="SCL32978.1"/>
    </source>
</evidence>
<feature type="compositionally biased region" description="Polar residues" evidence="2">
    <location>
        <begin position="56"/>
        <end position="72"/>
    </location>
</feature>
<evidence type="ECO:0000313" key="5">
    <source>
        <dbReference type="Proteomes" id="UP000198959"/>
    </source>
</evidence>
<feature type="compositionally biased region" description="Pro residues" evidence="2">
    <location>
        <begin position="154"/>
        <end position="165"/>
    </location>
</feature>
<evidence type="ECO:0000256" key="3">
    <source>
        <dbReference type="SAM" id="Phobius"/>
    </source>
</evidence>
<feature type="coiled-coil region" evidence="1">
    <location>
        <begin position="222"/>
        <end position="256"/>
    </location>
</feature>
<dbReference type="STRING" id="145854.GA0074692_3460"/>
<keyword evidence="3" id="KW-0812">Transmembrane</keyword>
<keyword evidence="3" id="KW-1133">Transmembrane helix</keyword>
<feature type="compositionally biased region" description="Low complexity" evidence="2">
    <location>
        <begin position="95"/>
        <end position="121"/>
    </location>
</feature>
<gene>
    <name evidence="4" type="ORF">GA0074692_3460</name>
</gene>
<keyword evidence="5" id="KW-1185">Reference proteome</keyword>
<evidence type="ECO:0000256" key="2">
    <source>
        <dbReference type="SAM" id="MobiDB-lite"/>
    </source>
</evidence>
<keyword evidence="1" id="KW-0175">Coiled coil</keyword>
<sequence length="307" mass="31499">MTQPPPGGYPPPEYPPQPPASPGGGLYGSQREPQGHEPTQQFGIDPTLMGPPPANYPQSTPPTASYPQSTPPATGYPQSAPPAAGYPQSAPPATGYPQSAPPAAGYPQSGYPGGYPQSAPQSAPPAETPAPVGYGPTSGAPVPGQYNPTSGQPFGPPMSGPPGYPAPATSGGGGGRGRAVLVLAIVAGLLFVLGGVMTGLYLNTSGDLERTERNLAARTTDRDDRVKDIEKLKVELQTAKDKLSDTQQDLTGTKNDRDEQARQKKVIANCLEKLTTALGAAAAGNKAAYDQAVKGLDAVCDEAEKYL</sequence>
<dbReference type="Proteomes" id="UP000198959">
    <property type="component" value="Unassembled WGS sequence"/>
</dbReference>
<accession>A0A1C6SU38</accession>
<dbReference type="OrthoDB" id="3395451at2"/>
<feature type="transmembrane region" description="Helical" evidence="3">
    <location>
        <begin position="180"/>
        <end position="202"/>
    </location>
</feature>
<protein>
    <submittedName>
        <fullName evidence="4">Uncharacterized protein</fullName>
    </submittedName>
</protein>